<name>A0A0A1TA33_9HYPO</name>
<keyword evidence="2" id="KW-1185">Reference proteome</keyword>
<dbReference type="AlphaFoldDB" id="A0A0A1TA33"/>
<sequence>MVEPSPVTTCETRQSGLESWTQTTTYRTKPYYKAGTFKTHASLGVGYEQPFETIPIDFVSASPLLFRGCVIHIYYIPPRVTPTRCPVERL</sequence>
<reference evidence="1 2" key="1">
    <citation type="journal article" date="2015" name="Genome Announc.">
        <title>Draft Genome Sequence and Gene Annotation of the Entomopathogenic Fungus Verticillium hemipterigenum.</title>
        <authorList>
            <person name="Horn F."/>
            <person name="Habel A."/>
            <person name="Scharf D.H."/>
            <person name="Dworschak J."/>
            <person name="Brakhage A.A."/>
            <person name="Guthke R."/>
            <person name="Hertweck C."/>
            <person name="Linde J."/>
        </authorList>
    </citation>
    <scope>NUCLEOTIDE SEQUENCE [LARGE SCALE GENOMIC DNA]</scope>
</reference>
<dbReference type="EMBL" id="CDHN01000001">
    <property type="protein sequence ID" value="CEJ82204.1"/>
    <property type="molecule type" value="Genomic_DNA"/>
</dbReference>
<organism evidence="1 2">
    <name type="scientific">[Torrubiella] hemipterigena</name>
    <dbReference type="NCBI Taxonomy" id="1531966"/>
    <lineage>
        <taxon>Eukaryota</taxon>
        <taxon>Fungi</taxon>
        <taxon>Dikarya</taxon>
        <taxon>Ascomycota</taxon>
        <taxon>Pezizomycotina</taxon>
        <taxon>Sordariomycetes</taxon>
        <taxon>Hypocreomycetidae</taxon>
        <taxon>Hypocreales</taxon>
        <taxon>Clavicipitaceae</taxon>
        <taxon>Clavicipitaceae incertae sedis</taxon>
        <taxon>'Torrubiella' clade</taxon>
    </lineage>
</organism>
<accession>A0A0A1TA33</accession>
<proteinExistence type="predicted"/>
<dbReference type="HOGENOM" id="CLU_2442423_0_0_1"/>
<evidence type="ECO:0000313" key="1">
    <source>
        <dbReference type="EMBL" id="CEJ82204.1"/>
    </source>
</evidence>
<evidence type="ECO:0000313" key="2">
    <source>
        <dbReference type="Proteomes" id="UP000039046"/>
    </source>
</evidence>
<protein>
    <submittedName>
        <fullName evidence="1">Uncharacterized protein</fullName>
    </submittedName>
</protein>
<dbReference type="Proteomes" id="UP000039046">
    <property type="component" value="Unassembled WGS sequence"/>
</dbReference>
<gene>
    <name evidence="1" type="ORF">VHEMI02283</name>
</gene>